<proteinExistence type="predicted"/>
<keyword evidence="1" id="KW-1133">Transmembrane helix</keyword>
<sequence length="136" mass="15615">MEASRPLLIYFLYLDVVFLISHSTFINPPFSQTNLSFSITTNRSLHLHRQAPEALPNHPATARAPPIALAASRLHLSVVACTTNWLFCHTFSWILFHFLNQTMSHGSKIQRLDSWLEDLLNITYYINFLPQPVSLH</sequence>
<feature type="transmembrane region" description="Helical" evidence="1">
    <location>
        <begin position="7"/>
        <end position="26"/>
    </location>
</feature>
<keyword evidence="3" id="KW-1185">Reference proteome</keyword>
<keyword evidence="1" id="KW-0812">Transmembrane</keyword>
<protein>
    <submittedName>
        <fullName evidence="2">Uncharacterized protein</fullName>
    </submittedName>
</protein>
<organism evidence="2 3">
    <name type="scientific">Kalanchoe fedtschenkoi</name>
    <name type="common">Lavender scallops</name>
    <name type="synonym">South American air plant</name>
    <dbReference type="NCBI Taxonomy" id="63787"/>
    <lineage>
        <taxon>Eukaryota</taxon>
        <taxon>Viridiplantae</taxon>
        <taxon>Streptophyta</taxon>
        <taxon>Embryophyta</taxon>
        <taxon>Tracheophyta</taxon>
        <taxon>Spermatophyta</taxon>
        <taxon>Magnoliopsida</taxon>
        <taxon>eudicotyledons</taxon>
        <taxon>Gunneridae</taxon>
        <taxon>Pentapetalae</taxon>
        <taxon>Saxifragales</taxon>
        <taxon>Crassulaceae</taxon>
        <taxon>Kalanchoe</taxon>
    </lineage>
</organism>
<keyword evidence="1" id="KW-0472">Membrane</keyword>
<dbReference type="Proteomes" id="UP000594263">
    <property type="component" value="Unplaced"/>
</dbReference>
<evidence type="ECO:0000313" key="3">
    <source>
        <dbReference type="Proteomes" id="UP000594263"/>
    </source>
</evidence>
<accession>A0A7N0U595</accession>
<evidence type="ECO:0000256" key="1">
    <source>
        <dbReference type="SAM" id="Phobius"/>
    </source>
</evidence>
<reference evidence="2" key="1">
    <citation type="submission" date="2021-01" db="UniProtKB">
        <authorList>
            <consortium name="EnsemblPlants"/>
        </authorList>
    </citation>
    <scope>IDENTIFICATION</scope>
</reference>
<name>A0A7N0U595_KALFE</name>
<dbReference type="AlphaFoldDB" id="A0A7N0U595"/>
<evidence type="ECO:0000313" key="2">
    <source>
        <dbReference type="EnsemblPlants" id="Kaladp0055s0030.1.v1.1"/>
    </source>
</evidence>
<dbReference type="EnsemblPlants" id="Kaladp0055s0030.1.v1.1">
    <property type="protein sequence ID" value="Kaladp0055s0030.1.v1.1"/>
    <property type="gene ID" value="Kaladp0055s0030.v1.1"/>
</dbReference>
<dbReference type="Gramene" id="Kaladp0055s0030.1.v1.1">
    <property type="protein sequence ID" value="Kaladp0055s0030.1.v1.1"/>
    <property type="gene ID" value="Kaladp0055s0030.v1.1"/>
</dbReference>
<feature type="transmembrane region" description="Helical" evidence="1">
    <location>
        <begin position="74"/>
        <end position="99"/>
    </location>
</feature>